<reference evidence="1 2" key="1">
    <citation type="journal article" date="2018" name="New Phytol.">
        <title>Phylogenomics of Endogonaceae and evolution of mycorrhizas within Mucoromycota.</title>
        <authorList>
            <person name="Chang Y."/>
            <person name="Desiro A."/>
            <person name="Na H."/>
            <person name="Sandor L."/>
            <person name="Lipzen A."/>
            <person name="Clum A."/>
            <person name="Barry K."/>
            <person name="Grigoriev I.V."/>
            <person name="Martin F.M."/>
            <person name="Stajich J.E."/>
            <person name="Smith M.E."/>
            <person name="Bonito G."/>
            <person name="Spatafora J.W."/>
        </authorList>
    </citation>
    <scope>NUCLEOTIDE SEQUENCE [LARGE SCALE GENOMIC DNA]</scope>
    <source>
        <strain evidence="1 2">GMNB39</strain>
    </source>
</reference>
<dbReference type="AlphaFoldDB" id="A0A433DFK4"/>
<dbReference type="InterPro" id="IPR027417">
    <property type="entry name" value="P-loop_NTPase"/>
</dbReference>
<keyword evidence="2" id="KW-1185">Reference proteome</keyword>
<comment type="caution">
    <text evidence="1">The sequence shown here is derived from an EMBL/GenBank/DDBJ whole genome shotgun (WGS) entry which is preliminary data.</text>
</comment>
<gene>
    <name evidence="1" type="ORF">BC936DRAFT_142013</name>
</gene>
<dbReference type="OrthoDB" id="2611327at2759"/>
<dbReference type="InterPro" id="IPR007743">
    <property type="entry name" value="Immunity-related_GTPase-like"/>
</dbReference>
<sequence>METNHTDIFREQPPTDEEMETFKKFLNNYKIGDIKSIVKTRLKNQSSEIRILVAGDVGSGKSSFVKTLLELCGNQRDARFLTTGAGGASLRSDTATLKYYRLTETTATKYFICDTPGFPSDLDISMRASHVKRFVDGYVRKGEAISYPCNMVEWFFSRRYADSTMDAVIFIARPPLNVSEGKCRLNSDKLAYLKKMRQALEMTLGCRPFFFVITATDLLKWTPEDTVQDIFESFDGCSFVVGKREKGMCMPSVAAYTELIKGIFGSIEEYRLNHET</sequence>
<organism evidence="1 2">
    <name type="scientific">Jimgerdemannia flammicorona</name>
    <dbReference type="NCBI Taxonomy" id="994334"/>
    <lineage>
        <taxon>Eukaryota</taxon>
        <taxon>Fungi</taxon>
        <taxon>Fungi incertae sedis</taxon>
        <taxon>Mucoromycota</taxon>
        <taxon>Mucoromycotina</taxon>
        <taxon>Endogonomycetes</taxon>
        <taxon>Endogonales</taxon>
        <taxon>Endogonaceae</taxon>
        <taxon>Jimgerdemannia</taxon>
    </lineage>
</organism>
<dbReference type="Gene3D" id="3.40.50.300">
    <property type="entry name" value="P-loop containing nucleotide triphosphate hydrolases"/>
    <property type="match status" value="1"/>
</dbReference>
<dbReference type="CDD" id="cd00882">
    <property type="entry name" value="Ras_like_GTPase"/>
    <property type="match status" value="1"/>
</dbReference>
<dbReference type="SUPFAM" id="SSF52540">
    <property type="entry name" value="P-loop containing nucleoside triphosphate hydrolases"/>
    <property type="match status" value="1"/>
</dbReference>
<dbReference type="PANTHER" id="PTHR14241">
    <property type="entry name" value="INTERFERON-INDUCED PROTEIN 44"/>
    <property type="match status" value="1"/>
</dbReference>
<dbReference type="Pfam" id="PF05049">
    <property type="entry name" value="IIGP"/>
    <property type="match status" value="1"/>
</dbReference>
<evidence type="ECO:0000313" key="1">
    <source>
        <dbReference type="EMBL" id="RUP49618.1"/>
    </source>
</evidence>
<dbReference type="PANTHER" id="PTHR14241:SF32">
    <property type="entry name" value="VWFA DOMAIN-CONTAINING PROTEIN-RELATED"/>
    <property type="match status" value="1"/>
</dbReference>
<dbReference type="GO" id="GO:0005525">
    <property type="term" value="F:GTP binding"/>
    <property type="evidence" value="ECO:0007669"/>
    <property type="project" value="InterPro"/>
</dbReference>
<dbReference type="Proteomes" id="UP000268093">
    <property type="component" value="Unassembled WGS sequence"/>
</dbReference>
<name>A0A433DFK4_9FUNG</name>
<accession>A0A433DFK4</accession>
<dbReference type="GO" id="GO:0016020">
    <property type="term" value="C:membrane"/>
    <property type="evidence" value="ECO:0007669"/>
    <property type="project" value="InterPro"/>
</dbReference>
<dbReference type="EMBL" id="RBNI01002122">
    <property type="protein sequence ID" value="RUP49618.1"/>
    <property type="molecule type" value="Genomic_DNA"/>
</dbReference>
<protein>
    <submittedName>
        <fullName evidence="1">Uncharacterized protein</fullName>
    </submittedName>
</protein>
<proteinExistence type="predicted"/>
<evidence type="ECO:0000313" key="2">
    <source>
        <dbReference type="Proteomes" id="UP000268093"/>
    </source>
</evidence>